<dbReference type="PANTHER" id="PTHR30534:SF0">
    <property type="entry name" value="FLAGELLAR MOTOR SWITCH PROTEIN FLIG"/>
    <property type="match status" value="1"/>
</dbReference>
<gene>
    <name evidence="14" type="primary">fliG</name>
    <name evidence="14" type="ORF">ROJ8625_01366</name>
</gene>
<dbReference type="InterPro" id="IPR028263">
    <property type="entry name" value="FliG_N"/>
</dbReference>
<dbReference type="Pfam" id="PF14842">
    <property type="entry name" value="FliG_N"/>
    <property type="match status" value="1"/>
</dbReference>
<feature type="domain" description="Flagellar motor switch protein FliG C-terminal" evidence="11">
    <location>
        <begin position="233"/>
        <end position="343"/>
    </location>
</feature>
<keyword evidence="14" id="KW-0969">Cilium</keyword>
<dbReference type="GO" id="GO:0009425">
    <property type="term" value="C:bacterial-type flagellum basal body"/>
    <property type="evidence" value="ECO:0007669"/>
    <property type="project" value="UniProtKB-SubCell"/>
</dbReference>
<dbReference type="InterPro" id="IPR023087">
    <property type="entry name" value="Flg_Motor_Flig_C"/>
</dbReference>
<organism evidence="14 15">
    <name type="scientific">Roseivivax jejudonensis</name>
    <dbReference type="NCBI Taxonomy" id="1529041"/>
    <lineage>
        <taxon>Bacteria</taxon>
        <taxon>Pseudomonadati</taxon>
        <taxon>Pseudomonadota</taxon>
        <taxon>Alphaproteobacteria</taxon>
        <taxon>Rhodobacterales</taxon>
        <taxon>Roseobacteraceae</taxon>
        <taxon>Roseivivax</taxon>
    </lineage>
</organism>
<dbReference type="SUPFAM" id="SSF48029">
    <property type="entry name" value="FliG"/>
    <property type="match status" value="2"/>
</dbReference>
<dbReference type="RefSeq" id="WP_085791106.1">
    <property type="nucleotide sequence ID" value="NZ_FWFK01000002.1"/>
</dbReference>
<dbReference type="Gene3D" id="1.10.220.30">
    <property type="match status" value="3"/>
</dbReference>
<keyword evidence="9" id="KW-0975">Bacterial flagellum</keyword>
<dbReference type="PRINTS" id="PR00954">
    <property type="entry name" value="FLGMOTORFLIG"/>
</dbReference>
<evidence type="ECO:0000256" key="2">
    <source>
        <dbReference type="ARBA" id="ARBA00004413"/>
    </source>
</evidence>
<feature type="domain" description="Flagellar motor switch protein FliG middle" evidence="12">
    <location>
        <begin position="132"/>
        <end position="203"/>
    </location>
</feature>
<keyword evidence="6" id="KW-0145">Chemotaxis</keyword>
<dbReference type="EMBL" id="FWFK01000002">
    <property type="protein sequence ID" value="SLN30385.1"/>
    <property type="molecule type" value="Genomic_DNA"/>
</dbReference>
<evidence type="ECO:0000256" key="7">
    <source>
        <dbReference type="ARBA" id="ARBA00022779"/>
    </source>
</evidence>
<evidence type="ECO:0000256" key="8">
    <source>
        <dbReference type="ARBA" id="ARBA00023136"/>
    </source>
</evidence>
<evidence type="ECO:0000256" key="6">
    <source>
        <dbReference type="ARBA" id="ARBA00022500"/>
    </source>
</evidence>
<keyword evidence="15" id="KW-1185">Reference proteome</keyword>
<evidence type="ECO:0000259" key="11">
    <source>
        <dbReference type="Pfam" id="PF01706"/>
    </source>
</evidence>
<protein>
    <recommendedName>
        <fullName evidence="4">Flagellar motor switch protein FliG</fullName>
    </recommendedName>
</protein>
<dbReference type="GO" id="GO:0003774">
    <property type="term" value="F:cytoskeletal motor activity"/>
    <property type="evidence" value="ECO:0007669"/>
    <property type="project" value="InterPro"/>
</dbReference>
<keyword evidence="8" id="KW-0472">Membrane</keyword>
<comment type="function">
    <text evidence="10">FliG is one of three proteins (FliG, FliN, FliM) that forms the rotor-mounted switch complex (C ring), located at the base of the basal body. This complex interacts with the CheY and CheZ chemotaxis proteins, in addition to contacting components of the motor that determine the direction of flagellar rotation.</text>
</comment>
<comment type="similarity">
    <text evidence="3">Belongs to the FliG family.</text>
</comment>
<dbReference type="InterPro" id="IPR011002">
    <property type="entry name" value="FliG_a-hlx"/>
</dbReference>
<feature type="domain" description="Flagellar motor switch protein FliG N-terminal" evidence="13">
    <location>
        <begin position="21"/>
        <end position="122"/>
    </location>
</feature>
<dbReference type="InterPro" id="IPR000090">
    <property type="entry name" value="Flg_Motor_Flig"/>
</dbReference>
<dbReference type="Pfam" id="PF14841">
    <property type="entry name" value="FliG_M"/>
    <property type="match status" value="1"/>
</dbReference>
<dbReference type="Pfam" id="PF01706">
    <property type="entry name" value="FliG_C"/>
    <property type="match status" value="1"/>
</dbReference>
<evidence type="ECO:0000313" key="14">
    <source>
        <dbReference type="EMBL" id="SLN30385.1"/>
    </source>
</evidence>
<evidence type="ECO:0000256" key="3">
    <source>
        <dbReference type="ARBA" id="ARBA00010299"/>
    </source>
</evidence>
<name>A0A1X6YV50_9RHOB</name>
<evidence type="ECO:0000256" key="10">
    <source>
        <dbReference type="ARBA" id="ARBA00025598"/>
    </source>
</evidence>
<dbReference type="GO" id="GO:0005886">
    <property type="term" value="C:plasma membrane"/>
    <property type="evidence" value="ECO:0007669"/>
    <property type="project" value="UniProtKB-SubCell"/>
</dbReference>
<sequence length="353" mass="37846">MTVPRPLAALPGPVAGRPDRLTRKAKAAIIVQFILNEGADVPLSSLPDPLQEELTHALGAMRYVDRATLDAVIQEFSDELESVGLSFPGHVAGALDQLDGRISAHTARRLRKEAGVRQLGDPWDRIGGLPAERIAEFVASESVEVAAVLMSKINVTKAAQVLGRLPGPLARRITYAVSKTSAITPDTVDRIGLAIAAQIDAEPARAFSATPVDRVGAILNYSADRIRDDVLTGLDEQDSAFAEAVRKAIFTFVNIPERIAAADVPKITREVASDTLVTAMAGARSEEMAPVVDFLLDNMSKRVAGGLREEIADRPVPKAKEAEDAQRAVIDAIRRLVESGEVQFVEPEDEAAE</sequence>
<evidence type="ECO:0000313" key="15">
    <source>
        <dbReference type="Proteomes" id="UP000193570"/>
    </source>
</evidence>
<keyword evidence="7" id="KW-0283">Flagellar rotation</keyword>
<dbReference type="OrthoDB" id="7616820at2"/>
<dbReference type="PANTHER" id="PTHR30534">
    <property type="entry name" value="FLAGELLAR MOTOR SWITCH PROTEIN FLIG"/>
    <property type="match status" value="1"/>
</dbReference>
<dbReference type="GO" id="GO:0071973">
    <property type="term" value="P:bacterial-type flagellum-dependent cell motility"/>
    <property type="evidence" value="ECO:0007669"/>
    <property type="project" value="InterPro"/>
</dbReference>
<dbReference type="Proteomes" id="UP000193570">
    <property type="component" value="Unassembled WGS sequence"/>
</dbReference>
<evidence type="ECO:0000256" key="1">
    <source>
        <dbReference type="ARBA" id="ARBA00004117"/>
    </source>
</evidence>
<keyword evidence="5" id="KW-1003">Cell membrane</keyword>
<evidence type="ECO:0000259" key="12">
    <source>
        <dbReference type="Pfam" id="PF14841"/>
    </source>
</evidence>
<accession>A0A1X6YV50</accession>
<evidence type="ECO:0000256" key="4">
    <source>
        <dbReference type="ARBA" id="ARBA00021870"/>
    </source>
</evidence>
<evidence type="ECO:0000259" key="13">
    <source>
        <dbReference type="Pfam" id="PF14842"/>
    </source>
</evidence>
<reference evidence="14 15" key="1">
    <citation type="submission" date="2017-03" db="EMBL/GenBank/DDBJ databases">
        <authorList>
            <person name="Afonso C.L."/>
            <person name="Miller P.J."/>
            <person name="Scott M.A."/>
            <person name="Spackman E."/>
            <person name="Goraichik I."/>
            <person name="Dimitrov K.M."/>
            <person name="Suarez D.L."/>
            <person name="Swayne D.E."/>
        </authorList>
    </citation>
    <scope>NUCLEOTIDE SEQUENCE [LARGE SCALE GENOMIC DNA]</scope>
    <source>
        <strain evidence="14 15">CECT 8625</strain>
    </source>
</reference>
<evidence type="ECO:0000256" key="9">
    <source>
        <dbReference type="ARBA" id="ARBA00023143"/>
    </source>
</evidence>
<proteinExistence type="inferred from homology"/>
<dbReference type="InterPro" id="IPR032779">
    <property type="entry name" value="FliG_M"/>
</dbReference>
<comment type="subcellular location">
    <subcellularLocation>
        <location evidence="1">Bacterial flagellum basal body</location>
    </subcellularLocation>
    <subcellularLocation>
        <location evidence="2">Cell membrane</location>
        <topology evidence="2">Peripheral membrane protein</topology>
        <orientation evidence="2">Cytoplasmic side</orientation>
    </subcellularLocation>
</comment>
<evidence type="ECO:0000256" key="5">
    <source>
        <dbReference type="ARBA" id="ARBA00022475"/>
    </source>
</evidence>
<keyword evidence="14" id="KW-0966">Cell projection</keyword>
<dbReference type="AlphaFoldDB" id="A0A1X6YV50"/>
<dbReference type="GO" id="GO:0006935">
    <property type="term" value="P:chemotaxis"/>
    <property type="evidence" value="ECO:0007669"/>
    <property type="project" value="UniProtKB-KW"/>
</dbReference>
<keyword evidence="14" id="KW-0282">Flagellum</keyword>